<dbReference type="Pfam" id="PF05971">
    <property type="entry name" value="Methyltransf_10"/>
    <property type="match status" value="1"/>
</dbReference>
<feature type="region of interest" description="Disordered" evidence="3">
    <location>
        <begin position="53"/>
        <end position="132"/>
    </location>
</feature>
<dbReference type="AlphaFoldDB" id="A0AAD3DDM2"/>
<name>A0AAD3DDM2_9CHLO</name>
<dbReference type="CDD" id="cd02440">
    <property type="entry name" value="AdoMet_MTases"/>
    <property type="match status" value="1"/>
</dbReference>
<dbReference type="EMBL" id="BMAR01000001">
    <property type="protein sequence ID" value="GFR39718.1"/>
    <property type="molecule type" value="Genomic_DNA"/>
</dbReference>
<evidence type="ECO:0000256" key="3">
    <source>
        <dbReference type="SAM" id="MobiDB-lite"/>
    </source>
</evidence>
<dbReference type="GO" id="GO:0070475">
    <property type="term" value="P:rRNA base methylation"/>
    <property type="evidence" value="ECO:0007669"/>
    <property type="project" value="TreeGrafter"/>
</dbReference>
<comment type="caution">
    <text evidence="4">The sequence shown here is derived from an EMBL/GenBank/DDBJ whole genome shotgun (WGS) entry which is preliminary data.</text>
</comment>
<reference evidence="4 5" key="1">
    <citation type="journal article" date="2021" name="Sci. Rep.">
        <title>Genome sequencing of the multicellular alga Astrephomene provides insights into convergent evolution of germ-soma differentiation.</title>
        <authorList>
            <person name="Yamashita S."/>
            <person name="Yamamoto K."/>
            <person name="Matsuzaki R."/>
            <person name="Suzuki S."/>
            <person name="Yamaguchi H."/>
            <person name="Hirooka S."/>
            <person name="Minakuchi Y."/>
            <person name="Miyagishima S."/>
            <person name="Kawachi M."/>
            <person name="Toyoda A."/>
            <person name="Nozaki H."/>
        </authorList>
    </citation>
    <scope>NUCLEOTIDE SEQUENCE [LARGE SCALE GENOMIC DNA]</scope>
    <source>
        <strain evidence="4 5">NIES-4017</strain>
    </source>
</reference>
<dbReference type="Gene3D" id="3.40.50.150">
    <property type="entry name" value="Vaccinia Virus protein VP39"/>
    <property type="match status" value="1"/>
</dbReference>
<dbReference type="SUPFAM" id="SSF53335">
    <property type="entry name" value="S-adenosyl-L-methionine-dependent methyltransferases"/>
    <property type="match status" value="1"/>
</dbReference>
<organism evidence="4 5">
    <name type="scientific">Astrephomene gubernaculifera</name>
    <dbReference type="NCBI Taxonomy" id="47775"/>
    <lineage>
        <taxon>Eukaryota</taxon>
        <taxon>Viridiplantae</taxon>
        <taxon>Chlorophyta</taxon>
        <taxon>core chlorophytes</taxon>
        <taxon>Chlorophyceae</taxon>
        <taxon>CS clade</taxon>
        <taxon>Chlamydomonadales</taxon>
        <taxon>Astrephomenaceae</taxon>
        <taxon>Astrephomene</taxon>
    </lineage>
</organism>
<gene>
    <name evidence="4" type="ORF">Agub_g199</name>
</gene>
<dbReference type="PANTHER" id="PTHR13393">
    <property type="entry name" value="SAM-DEPENDENT METHYLTRANSFERASE"/>
    <property type="match status" value="1"/>
</dbReference>
<dbReference type="InterPro" id="IPR029063">
    <property type="entry name" value="SAM-dependent_MTases_sf"/>
</dbReference>
<accession>A0AAD3DDM2</accession>
<evidence type="ECO:0000256" key="2">
    <source>
        <dbReference type="ARBA" id="ARBA00022679"/>
    </source>
</evidence>
<dbReference type="PANTHER" id="PTHR13393:SF0">
    <property type="entry name" value="RNA N6-ADENOSINE-METHYLTRANSFERASE METTL16"/>
    <property type="match status" value="1"/>
</dbReference>
<proteinExistence type="predicted"/>
<dbReference type="GO" id="GO:0008168">
    <property type="term" value="F:methyltransferase activity"/>
    <property type="evidence" value="ECO:0007669"/>
    <property type="project" value="UniProtKB-KW"/>
</dbReference>
<protein>
    <submittedName>
        <fullName evidence="4">Uncharacterized protein</fullName>
    </submittedName>
</protein>
<dbReference type="Proteomes" id="UP001054857">
    <property type="component" value="Unassembled WGS sequence"/>
</dbReference>
<feature type="non-terminal residue" evidence="4">
    <location>
        <position position="1"/>
    </location>
</feature>
<feature type="compositionally biased region" description="Low complexity" evidence="3">
    <location>
        <begin position="59"/>
        <end position="75"/>
    </location>
</feature>
<dbReference type="GO" id="GO:0005634">
    <property type="term" value="C:nucleus"/>
    <property type="evidence" value="ECO:0007669"/>
    <property type="project" value="TreeGrafter"/>
</dbReference>
<keyword evidence="5" id="KW-1185">Reference proteome</keyword>
<evidence type="ECO:0000313" key="5">
    <source>
        <dbReference type="Proteomes" id="UP001054857"/>
    </source>
</evidence>
<keyword evidence="1" id="KW-0489">Methyltransferase</keyword>
<keyword evidence="2" id="KW-0808">Transferase</keyword>
<dbReference type="InterPro" id="IPR010286">
    <property type="entry name" value="METTL16/RlmF"/>
</dbReference>
<evidence type="ECO:0000256" key="1">
    <source>
        <dbReference type="ARBA" id="ARBA00022603"/>
    </source>
</evidence>
<sequence>MEAELQSAVSEYRSQLGALEELLAADPANQEARELYEQLQGALQYTLAALGQVGGGQQAGEQQQAEQQAGQVGSGEPEEEQAAGSSSPSGAGEGVAAGGHTASQQAAGWLAPPAAAPPAAGPRGGAPNNARMHPANRYFLREPDFGALAERYEQLRPYVSVDAAGRAHFASTSWAATRALTACLLRHDFGLAWWLPEGQLVPPVPNRANYLHWINDLLQLSAPGPEEGPIRGLDIGCGANFIYCLLGAALYGWRMVGVDVTQVAVQCCRKLIADNPQVAPLLEVRDLSHLHPHLQGAAAAAPAGTHPEAT</sequence>
<evidence type="ECO:0000313" key="4">
    <source>
        <dbReference type="EMBL" id="GFR39718.1"/>
    </source>
</evidence>